<name>A0A254Q807_9BURK</name>
<dbReference type="AlphaFoldDB" id="A0A254Q807"/>
<evidence type="ECO:0000313" key="2">
    <source>
        <dbReference type="EMBL" id="OWS71037.1"/>
    </source>
</evidence>
<keyword evidence="3" id="KW-1185">Reference proteome</keyword>
<accession>A0A254Q807</accession>
<dbReference type="OrthoDB" id="9091577at2"/>
<sequence>MRTWLMKRNCSFSPKQVGLFYLSIVSFSLLVAGYFLFIGVWMIIIFTSIEILALTIALYVYTRHALDYEKITIVGKQLFVERSWGGKIQIDELNTLWTKLHRSGTGRPSLTLKSSTKEVPIGFFVVMNEQEQFEKDLEKYLGV</sequence>
<proteinExistence type="predicted"/>
<dbReference type="RefSeq" id="WP_088524742.1">
    <property type="nucleotide sequence ID" value="NZ_NGUP01000001.1"/>
</dbReference>
<organism evidence="2 3">
    <name type="scientific">Polynucleobacter campilacus</name>
    <dbReference type="NCBI Taxonomy" id="1743163"/>
    <lineage>
        <taxon>Bacteria</taxon>
        <taxon>Pseudomonadati</taxon>
        <taxon>Pseudomonadota</taxon>
        <taxon>Betaproteobacteria</taxon>
        <taxon>Burkholderiales</taxon>
        <taxon>Burkholderiaceae</taxon>
        <taxon>Polynucleobacter</taxon>
    </lineage>
</organism>
<evidence type="ECO:0008006" key="4">
    <source>
        <dbReference type="Google" id="ProtNLM"/>
    </source>
</evidence>
<dbReference type="EMBL" id="NGUP01000001">
    <property type="protein sequence ID" value="OWS71037.1"/>
    <property type="molecule type" value="Genomic_DNA"/>
</dbReference>
<gene>
    <name evidence="2" type="ORF">CBI31_02020</name>
</gene>
<protein>
    <recommendedName>
        <fullName evidence="4">DUF2244 domain-containing protein</fullName>
    </recommendedName>
</protein>
<feature type="transmembrane region" description="Helical" evidence="1">
    <location>
        <begin position="20"/>
        <end position="37"/>
    </location>
</feature>
<keyword evidence="1" id="KW-1133">Transmembrane helix</keyword>
<dbReference type="InterPro" id="IPR019253">
    <property type="entry name" value="DUF2244_TM"/>
</dbReference>
<reference evidence="2 3" key="1">
    <citation type="submission" date="2017-05" db="EMBL/GenBank/DDBJ databases">
        <title>Genome of Polynucleobacter sp. MWH-Feld-100.</title>
        <authorList>
            <person name="Hahn M.W."/>
        </authorList>
    </citation>
    <scope>NUCLEOTIDE SEQUENCE [LARGE SCALE GENOMIC DNA]</scope>
    <source>
        <strain evidence="2 3">MWH-Feld-100</strain>
    </source>
</reference>
<comment type="caution">
    <text evidence="2">The sequence shown here is derived from an EMBL/GenBank/DDBJ whole genome shotgun (WGS) entry which is preliminary data.</text>
</comment>
<keyword evidence="1" id="KW-0812">Transmembrane</keyword>
<dbReference type="Pfam" id="PF10003">
    <property type="entry name" value="DUF2244"/>
    <property type="match status" value="1"/>
</dbReference>
<evidence type="ECO:0000313" key="3">
    <source>
        <dbReference type="Proteomes" id="UP000197528"/>
    </source>
</evidence>
<keyword evidence="1" id="KW-0472">Membrane</keyword>
<dbReference type="Proteomes" id="UP000197528">
    <property type="component" value="Unassembled WGS sequence"/>
</dbReference>
<evidence type="ECO:0000256" key="1">
    <source>
        <dbReference type="SAM" id="Phobius"/>
    </source>
</evidence>
<feature type="transmembrane region" description="Helical" evidence="1">
    <location>
        <begin position="43"/>
        <end position="61"/>
    </location>
</feature>